<name>X0VNL8_9ZZZZ</name>
<dbReference type="InterPro" id="IPR027417">
    <property type="entry name" value="P-loop_NTPase"/>
</dbReference>
<evidence type="ECO:0000313" key="2">
    <source>
        <dbReference type="EMBL" id="GAG02156.1"/>
    </source>
</evidence>
<sequence>MLDKHVYFETEPKSKREDFFNYSYEYKQVKQALQRKDKIIAIVGVRRIGKTSLLNIIYNEIKDLKVWLDGRIVTDPKKEIFAAIYEVAKTEKPKIFGKIESLNVSAFGLGLGIKLGSESLAEIEKKIKGAGRICVFMDEAQRMKIKDLADVLSYFYDRFPQVS</sequence>
<dbReference type="PANTHER" id="PTHR34301">
    <property type="entry name" value="DNA-BINDING PROTEIN-RELATED"/>
    <property type="match status" value="1"/>
</dbReference>
<dbReference type="Pfam" id="PF13173">
    <property type="entry name" value="AAA_14"/>
    <property type="match status" value="1"/>
</dbReference>
<proteinExistence type="predicted"/>
<gene>
    <name evidence="2" type="ORF">S01H1_38075</name>
</gene>
<comment type="caution">
    <text evidence="2">The sequence shown here is derived from an EMBL/GenBank/DDBJ whole genome shotgun (WGS) entry which is preliminary data.</text>
</comment>
<feature type="domain" description="AAA" evidence="1">
    <location>
        <begin position="37"/>
        <end position="161"/>
    </location>
</feature>
<dbReference type="PANTHER" id="PTHR34301:SF8">
    <property type="entry name" value="ATPASE DOMAIN-CONTAINING PROTEIN"/>
    <property type="match status" value="1"/>
</dbReference>
<dbReference type="AlphaFoldDB" id="X0VNL8"/>
<accession>X0VNL8</accession>
<organism evidence="2">
    <name type="scientific">marine sediment metagenome</name>
    <dbReference type="NCBI Taxonomy" id="412755"/>
    <lineage>
        <taxon>unclassified sequences</taxon>
        <taxon>metagenomes</taxon>
        <taxon>ecological metagenomes</taxon>
    </lineage>
</organism>
<dbReference type="EMBL" id="BARS01023942">
    <property type="protein sequence ID" value="GAG02156.1"/>
    <property type="molecule type" value="Genomic_DNA"/>
</dbReference>
<dbReference type="InterPro" id="IPR041682">
    <property type="entry name" value="AAA_14"/>
</dbReference>
<dbReference type="Gene3D" id="3.40.50.300">
    <property type="entry name" value="P-loop containing nucleotide triphosphate hydrolases"/>
    <property type="match status" value="1"/>
</dbReference>
<reference evidence="2" key="1">
    <citation type="journal article" date="2014" name="Front. Microbiol.">
        <title>High frequency of phylogenetically diverse reductive dehalogenase-homologous genes in deep subseafloor sedimentary metagenomes.</title>
        <authorList>
            <person name="Kawai M."/>
            <person name="Futagami T."/>
            <person name="Toyoda A."/>
            <person name="Takaki Y."/>
            <person name="Nishi S."/>
            <person name="Hori S."/>
            <person name="Arai W."/>
            <person name="Tsubouchi T."/>
            <person name="Morono Y."/>
            <person name="Uchiyama I."/>
            <person name="Ito T."/>
            <person name="Fujiyama A."/>
            <person name="Inagaki F."/>
            <person name="Takami H."/>
        </authorList>
    </citation>
    <scope>NUCLEOTIDE SEQUENCE</scope>
    <source>
        <strain evidence="2">Expedition CK06-06</strain>
    </source>
</reference>
<dbReference type="SUPFAM" id="SSF52540">
    <property type="entry name" value="P-loop containing nucleoside triphosphate hydrolases"/>
    <property type="match status" value="1"/>
</dbReference>
<feature type="non-terminal residue" evidence="2">
    <location>
        <position position="163"/>
    </location>
</feature>
<evidence type="ECO:0000259" key="1">
    <source>
        <dbReference type="Pfam" id="PF13173"/>
    </source>
</evidence>
<protein>
    <recommendedName>
        <fullName evidence="1">AAA domain-containing protein</fullName>
    </recommendedName>
</protein>